<organism evidence="1 2">
    <name type="scientific">Rhododendron molle</name>
    <name type="common">Chinese azalea</name>
    <name type="synonym">Azalea mollis</name>
    <dbReference type="NCBI Taxonomy" id="49168"/>
    <lineage>
        <taxon>Eukaryota</taxon>
        <taxon>Viridiplantae</taxon>
        <taxon>Streptophyta</taxon>
        <taxon>Embryophyta</taxon>
        <taxon>Tracheophyta</taxon>
        <taxon>Spermatophyta</taxon>
        <taxon>Magnoliopsida</taxon>
        <taxon>eudicotyledons</taxon>
        <taxon>Gunneridae</taxon>
        <taxon>Pentapetalae</taxon>
        <taxon>asterids</taxon>
        <taxon>Ericales</taxon>
        <taxon>Ericaceae</taxon>
        <taxon>Ericoideae</taxon>
        <taxon>Rhodoreae</taxon>
        <taxon>Rhododendron</taxon>
    </lineage>
</organism>
<evidence type="ECO:0000313" key="2">
    <source>
        <dbReference type="Proteomes" id="UP001062846"/>
    </source>
</evidence>
<keyword evidence="2" id="KW-1185">Reference proteome</keyword>
<dbReference type="Proteomes" id="UP001062846">
    <property type="component" value="Chromosome 3"/>
</dbReference>
<proteinExistence type="predicted"/>
<name>A0ACC0PCL3_RHOML</name>
<protein>
    <submittedName>
        <fullName evidence="1">Uncharacterized protein</fullName>
    </submittedName>
</protein>
<dbReference type="EMBL" id="CM046390">
    <property type="protein sequence ID" value="KAI8563437.1"/>
    <property type="molecule type" value="Genomic_DNA"/>
</dbReference>
<sequence length="824" mass="91805">MYVRVLLIWVLSTTCLINVSFGFDPVDNYLIDCGSLTNTHVGDRVFVADVFNSSILSTPQIIYLSTKSNFISSAFDLALYQTARIFNGTSQYTFSIKKQGFHWIRLYFFPFVDGNYNLSMAKFSVSAQSFTLLSDFQPQNDPVVKEFSLNVTSDDLVLTFTPRNSFAFLNSLEIVSIPNGLFPVGARTIDPPVKYQTFLTEAMETVARVNMGNHSVSPQNDTLWRRWVSDEPYLGHVNLVTFVLNMSAVNYSTKWPTRDVAPPSVYGTATRLNSKQDPLTRVNVTWSFSVDPNFQYLVRFHFCDIVSVSPEQLFFNVYINSWLVALNLDLSNLTSNILGTPYCMDVVTTSSDSQVLSVSIEPSTLVAPYADGILNGLEIMKLSDSKGSFAVRDFKVNSKKKAWVIVGISTGVSVVAFFSALFLFVVCRRRRRSSLVGHSADDHIVNNAGGNCQTLENKHASGIAIISCSKIGYRFPFVAIQEATDNFSESLVIGFGGFGKVYRGVLTDGTKVAVKRGTSQSRQGLAEFKTEIEMLSQFRHRHLVSLIGYCHEKNEMIIIYEYMEHGALKNHLYGSDLPSLSWKQRLGICIGSARGLHYLHTGSTKPIIHRDVKTANILLDENLMAKVADFGISKAIPEIDKTHVSTAVKGSFGYLDPEYLTSQQLTEKSDVYSFGVVLFEVLCGRPVINPSLARDMVNLTEWAMEWEKRGELKKLIDPCLKGDIKPDSLWKFGETAVKCLAEHGVNRPNMGDVLWNLECALQLQGNDERPNLNGDSDPLPDNVDHFETSISSSQFSVGSAHSLADVSMSRLFSQMVKAEDKSTD</sequence>
<reference evidence="1" key="1">
    <citation type="submission" date="2022-02" db="EMBL/GenBank/DDBJ databases">
        <title>Plant Genome Project.</title>
        <authorList>
            <person name="Zhang R.-G."/>
        </authorList>
    </citation>
    <scope>NUCLEOTIDE SEQUENCE</scope>
    <source>
        <strain evidence="1">AT1</strain>
    </source>
</reference>
<accession>A0ACC0PCL3</accession>
<comment type="caution">
    <text evidence="1">The sequence shown here is derived from an EMBL/GenBank/DDBJ whole genome shotgun (WGS) entry which is preliminary data.</text>
</comment>
<gene>
    <name evidence="1" type="ORF">RHMOL_Rhmol03G0111200</name>
</gene>
<evidence type="ECO:0000313" key="1">
    <source>
        <dbReference type="EMBL" id="KAI8563437.1"/>
    </source>
</evidence>